<keyword evidence="3" id="KW-0597">Phosphoprotein</keyword>
<evidence type="ECO:0000313" key="9">
    <source>
        <dbReference type="EMBL" id="MBZ4195494.1"/>
    </source>
</evidence>
<reference evidence="9 10" key="1">
    <citation type="submission" date="2021-09" db="EMBL/GenBank/DDBJ databases">
        <title>WGS of Mycoplasma sp. Zaradi2 strains.</title>
        <authorList>
            <person name="Spergser J."/>
        </authorList>
    </citation>
    <scope>NUCLEOTIDE SEQUENCE [LARGE SCALE GENOMIC DNA]</scope>
    <source>
        <strain evidence="9 10">1331</strain>
    </source>
</reference>
<sequence>MSKDIIKYTATYFEKTKQVIKKHRPDNVITLQFFQRKDNSLLAGMQEVLDFLEKHTDTSKYEIRYLEDGTIIQNREVVLELIGKYEFFGIYEGIIDGILTRSTSIATNARECVLAANGKNIIFMGDRADHYLMQEIDGKAVALAGITSMSTDAQNVGNEESPFGSVPHIFIQNFDGNTGEAMKAYADVHKDEKIISLVDYHNDVIAQSLESFEALGSKLYGVRIDTSKNMLDHMFDRDEDKPENYGVSIQQVKRLRRALDDAGAKDVKIIVSSGFNPEKIKKFEEANTPVDSYGVGQSIFKFGCFFSADATVLNGKPQAKEGRGYRENPRLIQYKNKKN</sequence>
<dbReference type="NCBIfam" id="NF005529">
    <property type="entry name" value="PRK07188.1"/>
    <property type="match status" value="1"/>
</dbReference>
<keyword evidence="9" id="KW-0808">Transferase</keyword>
<name>A0A953T9Q1_9MOLU</name>
<dbReference type="Gene3D" id="3.20.20.70">
    <property type="entry name" value="Aldolase class I"/>
    <property type="match status" value="1"/>
</dbReference>
<proteinExistence type="predicted"/>
<dbReference type="InterPro" id="IPR037128">
    <property type="entry name" value="Quinolinate_PRibosylTase_N_sf"/>
</dbReference>
<dbReference type="Proteomes" id="UP000772186">
    <property type="component" value="Unassembled WGS sequence"/>
</dbReference>
<comment type="catalytic activity">
    <reaction evidence="7">
        <text>5-phospho-alpha-D-ribose 1-diphosphate + nicotinate + ATP + H2O = nicotinate beta-D-ribonucleotide + ADP + phosphate + diphosphate</text>
        <dbReference type="Rhea" id="RHEA:36163"/>
        <dbReference type="ChEBI" id="CHEBI:15377"/>
        <dbReference type="ChEBI" id="CHEBI:30616"/>
        <dbReference type="ChEBI" id="CHEBI:32544"/>
        <dbReference type="ChEBI" id="CHEBI:33019"/>
        <dbReference type="ChEBI" id="CHEBI:43474"/>
        <dbReference type="ChEBI" id="CHEBI:57502"/>
        <dbReference type="ChEBI" id="CHEBI:58017"/>
        <dbReference type="ChEBI" id="CHEBI:456216"/>
        <dbReference type="EC" id="6.3.4.21"/>
    </reaction>
</comment>
<evidence type="ECO:0000256" key="2">
    <source>
        <dbReference type="ARBA" id="ARBA00013236"/>
    </source>
</evidence>
<evidence type="ECO:0000256" key="6">
    <source>
        <dbReference type="ARBA" id="ARBA00047445"/>
    </source>
</evidence>
<dbReference type="EMBL" id="JAIQBY010000020">
    <property type="protein sequence ID" value="MBZ4195494.1"/>
    <property type="molecule type" value="Genomic_DNA"/>
</dbReference>
<evidence type="ECO:0000259" key="8">
    <source>
        <dbReference type="Pfam" id="PF02749"/>
    </source>
</evidence>
<dbReference type="InterPro" id="IPR007229">
    <property type="entry name" value="Nic_PRibTrfase-Fam"/>
</dbReference>
<gene>
    <name evidence="9" type="ORF">LAD73_02065</name>
</gene>
<dbReference type="GO" id="GO:0009435">
    <property type="term" value="P:NAD+ biosynthetic process"/>
    <property type="evidence" value="ECO:0007669"/>
    <property type="project" value="InterPro"/>
</dbReference>
<evidence type="ECO:0000256" key="3">
    <source>
        <dbReference type="ARBA" id="ARBA00022553"/>
    </source>
</evidence>
<keyword evidence="10" id="KW-1185">Reference proteome</keyword>
<dbReference type="AlphaFoldDB" id="A0A953T9Q1"/>
<dbReference type="InterPro" id="IPR053190">
    <property type="entry name" value="NAPRTase-like"/>
</dbReference>
<dbReference type="RefSeq" id="WP_223644703.1">
    <property type="nucleotide sequence ID" value="NZ_JAIQBY010000020.1"/>
</dbReference>
<protein>
    <recommendedName>
        <fullName evidence="2">nicotinate phosphoribosyltransferase</fullName>
        <ecNumber evidence="2">6.3.4.21</ecNumber>
    </recommendedName>
</protein>
<dbReference type="SUPFAM" id="SSF51690">
    <property type="entry name" value="Nicotinate/Quinolinate PRTase C-terminal domain-like"/>
    <property type="match status" value="1"/>
</dbReference>
<evidence type="ECO:0000256" key="7">
    <source>
        <dbReference type="ARBA" id="ARBA00048668"/>
    </source>
</evidence>
<evidence type="ECO:0000256" key="1">
    <source>
        <dbReference type="ARBA" id="ARBA00004952"/>
    </source>
</evidence>
<dbReference type="PIRSF" id="PIRSF000484">
    <property type="entry name" value="NAPRT"/>
    <property type="match status" value="1"/>
</dbReference>
<evidence type="ECO:0000256" key="5">
    <source>
        <dbReference type="ARBA" id="ARBA00022642"/>
    </source>
</evidence>
<keyword evidence="4 9" id="KW-0436">Ligase</keyword>
<feature type="domain" description="Quinolinate phosphoribosyl transferase N-terminal" evidence="8">
    <location>
        <begin position="13"/>
        <end position="102"/>
    </location>
</feature>
<comment type="caution">
    <text evidence="9">The sequence shown here is derived from an EMBL/GenBank/DDBJ whole genome shotgun (WGS) entry which is preliminary data.</text>
</comment>
<evidence type="ECO:0000313" key="10">
    <source>
        <dbReference type="Proteomes" id="UP000772186"/>
    </source>
</evidence>
<dbReference type="PANTHER" id="PTHR43202">
    <property type="entry name" value="NICOTINATE-NUCLEOTIDE PYROPHOSPHORYLASE"/>
    <property type="match status" value="1"/>
</dbReference>
<accession>A0A953T9Q1</accession>
<comment type="pathway">
    <text evidence="1">Cofactor biosynthesis; NAD(+) biosynthesis; nicotinate D-ribonucleotide from nicotinate: step 1/1.</text>
</comment>
<dbReference type="InterPro" id="IPR022412">
    <property type="entry name" value="Quinolinate_PRibosylTrfase_N"/>
</dbReference>
<keyword evidence="5" id="KW-0662">Pyridine nucleotide biosynthesis</keyword>
<dbReference type="GO" id="GO:0004514">
    <property type="term" value="F:nicotinate-nucleotide diphosphorylase (carboxylating) activity"/>
    <property type="evidence" value="ECO:0007669"/>
    <property type="project" value="UniProtKB-EC"/>
</dbReference>
<dbReference type="PANTHER" id="PTHR43202:SF1">
    <property type="entry name" value="NICOTINATE PHOSPHORIBOSYLTRANSFERASE"/>
    <property type="match status" value="1"/>
</dbReference>
<dbReference type="GO" id="GO:0004516">
    <property type="term" value="F:nicotinate phosphoribosyltransferase activity"/>
    <property type="evidence" value="ECO:0007669"/>
    <property type="project" value="UniProtKB-EC"/>
</dbReference>
<keyword evidence="9" id="KW-0328">Glycosyltransferase</keyword>
<dbReference type="SUPFAM" id="SSF54675">
    <property type="entry name" value="Nicotinate/Quinolinate PRTase N-terminal domain-like"/>
    <property type="match status" value="1"/>
</dbReference>
<dbReference type="InterPro" id="IPR013785">
    <property type="entry name" value="Aldolase_TIM"/>
</dbReference>
<organism evidence="9 10">
    <name type="scientific">Mycoplasma tauri</name>
    <dbReference type="NCBI Taxonomy" id="547987"/>
    <lineage>
        <taxon>Bacteria</taxon>
        <taxon>Bacillati</taxon>
        <taxon>Mycoplasmatota</taxon>
        <taxon>Mollicutes</taxon>
        <taxon>Mycoplasmataceae</taxon>
        <taxon>Mycoplasma</taxon>
    </lineage>
</organism>
<dbReference type="InterPro" id="IPR036068">
    <property type="entry name" value="Nicotinate_pribotase-like_C"/>
</dbReference>
<dbReference type="Pfam" id="PF02749">
    <property type="entry name" value="QRPTase_N"/>
    <property type="match status" value="1"/>
</dbReference>
<evidence type="ECO:0000256" key="4">
    <source>
        <dbReference type="ARBA" id="ARBA00022598"/>
    </source>
</evidence>
<comment type="catalytic activity">
    <reaction evidence="6">
        <text>nicotinate beta-D-ribonucleotide + CO2 + diphosphate = quinolinate + 5-phospho-alpha-D-ribose 1-diphosphate + 2 H(+)</text>
        <dbReference type="Rhea" id="RHEA:12733"/>
        <dbReference type="ChEBI" id="CHEBI:15378"/>
        <dbReference type="ChEBI" id="CHEBI:16526"/>
        <dbReference type="ChEBI" id="CHEBI:29959"/>
        <dbReference type="ChEBI" id="CHEBI:33019"/>
        <dbReference type="ChEBI" id="CHEBI:57502"/>
        <dbReference type="ChEBI" id="CHEBI:58017"/>
        <dbReference type="EC" id="2.4.2.19"/>
    </reaction>
</comment>
<dbReference type="EC" id="6.3.4.21" evidence="2"/>
<dbReference type="Gene3D" id="3.90.1170.20">
    <property type="entry name" value="Quinolinate phosphoribosyl transferase, N-terminal domain"/>
    <property type="match status" value="1"/>
</dbReference>